<dbReference type="Gene3D" id="3.20.20.140">
    <property type="entry name" value="Metal-dependent hydrolases"/>
    <property type="match status" value="1"/>
</dbReference>
<comment type="caution">
    <text evidence="5">The sequence shown here is derived from an EMBL/GenBank/DDBJ whole genome shotgun (WGS) entry which is preliminary data.</text>
</comment>
<dbReference type="Proteomes" id="UP000286045">
    <property type="component" value="Unassembled WGS sequence"/>
</dbReference>
<evidence type="ECO:0000256" key="2">
    <source>
        <dbReference type="ARBA" id="ARBA00023239"/>
    </source>
</evidence>
<protein>
    <recommendedName>
        <fullName evidence="4">Amidohydrolase-related domain-containing protein</fullName>
    </recommendedName>
</protein>
<evidence type="ECO:0000256" key="1">
    <source>
        <dbReference type="ARBA" id="ARBA00022793"/>
    </source>
</evidence>
<dbReference type="PANTHER" id="PTHR21240:SF28">
    <property type="entry name" value="ISO-OROTATE DECARBOXYLASE (EUROFUNG)"/>
    <property type="match status" value="1"/>
</dbReference>
<dbReference type="SUPFAM" id="SSF51556">
    <property type="entry name" value="Metallo-dependent hydrolases"/>
    <property type="match status" value="1"/>
</dbReference>
<keyword evidence="6" id="KW-1185">Reference proteome</keyword>
<keyword evidence="1 3" id="KW-0210">Decarboxylase</keyword>
<evidence type="ECO:0000313" key="6">
    <source>
        <dbReference type="Proteomes" id="UP000286045"/>
    </source>
</evidence>
<dbReference type="InterPro" id="IPR032465">
    <property type="entry name" value="ACMSD"/>
</dbReference>
<comment type="similarity">
    <text evidence="3">Belongs to the metallo-dependent hydrolases superfamily.</text>
</comment>
<accession>A0A439DAY9</accession>
<dbReference type="GO" id="GO:0016831">
    <property type="term" value="F:carboxy-lyase activity"/>
    <property type="evidence" value="ECO:0007669"/>
    <property type="project" value="UniProtKB-KW"/>
</dbReference>
<feature type="domain" description="Amidohydrolase-related" evidence="4">
    <location>
        <begin position="12"/>
        <end position="280"/>
    </location>
</feature>
<gene>
    <name evidence="5" type="ORF">EKO27_g3494</name>
</gene>
<dbReference type="GO" id="GO:0019748">
    <property type="term" value="P:secondary metabolic process"/>
    <property type="evidence" value="ECO:0007669"/>
    <property type="project" value="TreeGrafter"/>
</dbReference>
<organism evidence="5 6">
    <name type="scientific">Xylaria grammica</name>
    <dbReference type="NCBI Taxonomy" id="363999"/>
    <lineage>
        <taxon>Eukaryota</taxon>
        <taxon>Fungi</taxon>
        <taxon>Dikarya</taxon>
        <taxon>Ascomycota</taxon>
        <taxon>Pezizomycotina</taxon>
        <taxon>Sordariomycetes</taxon>
        <taxon>Xylariomycetidae</taxon>
        <taxon>Xylariales</taxon>
        <taxon>Xylariaceae</taxon>
        <taxon>Xylaria</taxon>
    </lineage>
</organism>
<evidence type="ECO:0000256" key="3">
    <source>
        <dbReference type="RuleBase" id="RU366045"/>
    </source>
</evidence>
<dbReference type="PANTHER" id="PTHR21240">
    <property type="entry name" value="2-AMINO-3-CARBOXYLMUCONATE-6-SEMIALDEHYDE DECARBOXYLASE"/>
    <property type="match status" value="1"/>
</dbReference>
<dbReference type="InterPro" id="IPR006680">
    <property type="entry name" value="Amidohydro-rel"/>
</dbReference>
<evidence type="ECO:0000313" key="5">
    <source>
        <dbReference type="EMBL" id="RWA11585.1"/>
    </source>
</evidence>
<dbReference type="GO" id="GO:0016787">
    <property type="term" value="F:hydrolase activity"/>
    <property type="evidence" value="ECO:0007669"/>
    <property type="project" value="InterPro"/>
</dbReference>
<dbReference type="STRING" id="363999.A0A439DAY9"/>
<dbReference type="EMBL" id="RYZI01000075">
    <property type="protein sequence ID" value="RWA11585.1"/>
    <property type="molecule type" value="Genomic_DNA"/>
</dbReference>
<name>A0A439DAY9_9PEZI</name>
<sequence>MAAATKPSGWLDIHAHYFVPRPESADVDLVTALRDIHFMVTKAPRFEPAEAIAYCDRAGIAMQMLSNLPPTTEALRASNDFGASVVRDNPKRFGLLAALPTDEPEEAVQEIHRVKPLDRPQKPGYIAPDGFAVTTKRNGVQLGDERLRPIWEELDRRREVVFVHPNAYARGEDGRPAALIDVAFDTARTITSMLYNRVFLEFPQIKWVFAHCGGAFPALSGRVLLLGTEAWVPNAKGVTREELNEQMSQLYLDTAATAATGMEPAVKMTGIEHIVYGADCGVPCSTEATMEENRAVVKLISNSLTGDGDAVGMNGFELFPAARIRAMS</sequence>
<dbReference type="InterPro" id="IPR032466">
    <property type="entry name" value="Metal_Hydrolase"/>
</dbReference>
<reference evidence="5 6" key="1">
    <citation type="submission" date="2018-12" db="EMBL/GenBank/DDBJ databases">
        <title>Draft genome sequence of Xylaria grammica IHI A82.</title>
        <authorList>
            <person name="Buettner E."/>
            <person name="Kellner H."/>
        </authorList>
    </citation>
    <scope>NUCLEOTIDE SEQUENCE [LARGE SCALE GENOMIC DNA]</scope>
    <source>
        <strain evidence="5 6">IHI A82</strain>
    </source>
</reference>
<keyword evidence="2 3" id="KW-0456">Lyase</keyword>
<dbReference type="Pfam" id="PF04909">
    <property type="entry name" value="Amidohydro_2"/>
    <property type="match status" value="1"/>
</dbReference>
<dbReference type="GO" id="GO:0005737">
    <property type="term" value="C:cytoplasm"/>
    <property type="evidence" value="ECO:0007669"/>
    <property type="project" value="TreeGrafter"/>
</dbReference>
<evidence type="ECO:0000259" key="4">
    <source>
        <dbReference type="Pfam" id="PF04909"/>
    </source>
</evidence>
<proteinExistence type="inferred from homology"/>
<dbReference type="AlphaFoldDB" id="A0A439DAY9"/>